<dbReference type="EMBL" id="NFKP01000022">
    <property type="protein sequence ID" value="OUP68082.1"/>
    <property type="molecule type" value="Genomic_DNA"/>
</dbReference>
<name>A0A1Y4MMQ5_9FIRM</name>
<organism evidence="1 2">
    <name type="scientific">Anaerotruncus colihominis</name>
    <dbReference type="NCBI Taxonomy" id="169435"/>
    <lineage>
        <taxon>Bacteria</taxon>
        <taxon>Bacillati</taxon>
        <taxon>Bacillota</taxon>
        <taxon>Clostridia</taxon>
        <taxon>Eubacteriales</taxon>
        <taxon>Oscillospiraceae</taxon>
        <taxon>Anaerotruncus</taxon>
    </lineage>
</organism>
<dbReference type="AlphaFoldDB" id="A0A1Y4MMQ5"/>
<sequence>MGAAAISSFENWFDRESGYAPHIVTRHMLLKACACGGMPVQDGRTAIVAGVSGQARLPVCTCPACHKLYAQIGSGFLPLDNPLKFRIALP</sequence>
<reference evidence="2" key="1">
    <citation type="submission" date="2017-04" db="EMBL/GenBank/DDBJ databases">
        <title>Function of individual gut microbiota members based on whole genome sequencing of pure cultures obtained from chicken caecum.</title>
        <authorList>
            <person name="Medvecky M."/>
            <person name="Cejkova D."/>
            <person name="Polansky O."/>
            <person name="Karasova D."/>
            <person name="Kubasova T."/>
            <person name="Cizek A."/>
            <person name="Rychlik I."/>
        </authorList>
    </citation>
    <scope>NUCLEOTIDE SEQUENCE [LARGE SCALE GENOMIC DNA]</scope>
    <source>
        <strain evidence="2">An175</strain>
    </source>
</reference>
<protein>
    <submittedName>
        <fullName evidence="1">Uncharacterized protein</fullName>
    </submittedName>
</protein>
<comment type="caution">
    <text evidence="1">The sequence shown here is derived from an EMBL/GenBank/DDBJ whole genome shotgun (WGS) entry which is preliminary data.</text>
</comment>
<evidence type="ECO:0000313" key="2">
    <source>
        <dbReference type="Proteomes" id="UP000196386"/>
    </source>
</evidence>
<dbReference type="Proteomes" id="UP000196386">
    <property type="component" value="Unassembled WGS sequence"/>
</dbReference>
<evidence type="ECO:0000313" key="1">
    <source>
        <dbReference type="EMBL" id="OUP68082.1"/>
    </source>
</evidence>
<proteinExistence type="predicted"/>
<gene>
    <name evidence="1" type="ORF">B5F11_15075</name>
</gene>
<accession>A0A1Y4MMQ5</accession>